<dbReference type="InterPro" id="IPR043136">
    <property type="entry name" value="B30.2/SPRY_sf"/>
</dbReference>
<dbReference type="AlphaFoldDB" id="A0AAD8B3W5"/>
<dbReference type="PANTHER" id="PTHR10598">
    <property type="entry name" value="SET1/ASH2 HISTONE METHYLTRANSFERASE COMPLEX SUBUNIT ASH2"/>
    <property type="match status" value="1"/>
</dbReference>
<name>A0AAD8B3W5_BIOPF</name>
<keyword evidence="1" id="KW-0489">Methyltransferase</keyword>
<dbReference type="GO" id="GO:0000976">
    <property type="term" value="F:transcription cis-regulatory region binding"/>
    <property type="evidence" value="ECO:0007669"/>
    <property type="project" value="TreeGrafter"/>
</dbReference>
<dbReference type="Proteomes" id="UP001233172">
    <property type="component" value="Unassembled WGS sequence"/>
</dbReference>
<dbReference type="GO" id="GO:0008168">
    <property type="term" value="F:methyltransferase activity"/>
    <property type="evidence" value="ECO:0007669"/>
    <property type="project" value="UniProtKB-KW"/>
</dbReference>
<keyword evidence="2" id="KW-1185">Reference proteome</keyword>
<dbReference type="InterPro" id="IPR013320">
    <property type="entry name" value="ConA-like_dom_sf"/>
</dbReference>
<dbReference type="EMBL" id="JASAOG010000170">
    <property type="protein sequence ID" value="KAK0046140.1"/>
    <property type="molecule type" value="Genomic_DNA"/>
</dbReference>
<evidence type="ECO:0000313" key="2">
    <source>
        <dbReference type="Proteomes" id="UP001233172"/>
    </source>
</evidence>
<reference evidence="1" key="1">
    <citation type="journal article" date="2023" name="PLoS Negl. Trop. Dis.">
        <title>A genome sequence for Biomphalaria pfeifferi, the major vector snail for the human-infecting parasite Schistosoma mansoni.</title>
        <authorList>
            <person name="Bu L."/>
            <person name="Lu L."/>
            <person name="Laidemitt M.R."/>
            <person name="Zhang S.M."/>
            <person name="Mutuku M."/>
            <person name="Mkoji G."/>
            <person name="Steinauer M."/>
            <person name="Loker E.S."/>
        </authorList>
    </citation>
    <scope>NUCLEOTIDE SEQUENCE</scope>
    <source>
        <strain evidence="1">KasaAsao</strain>
    </source>
</reference>
<keyword evidence="1" id="KW-0808">Transferase</keyword>
<protein>
    <submittedName>
        <fullName evidence="1">Set1/Ash2 histone methyltransferase complex subunit ASH2-like isoform X2</fullName>
    </submittedName>
</protein>
<reference evidence="1" key="2">
    <citation type="submission" date="2023-04" db="EMBL/GenBank/DDBJ databases">
        <authorList>
            <person name="Bu L."/>
            <person name="Lu L."/>
            <person name="Laidemitt M.R."/>
            <person name="Zhang S.M."/>
            <person name="Mutuku M."/>
            <person name="Mkoji G."/>
            <person name="Steinauer M."/>
            <person name="Loker E.S."/>
        </authorList>
    </citation>
    <scope>NUCLEOTIDE SEQUENCE</scope>
    <source>
        <strain evidence="1">KasaAsao</strain>
        <tissue evidence="1">Whole Snail</tissue>
    </source>
</reference>
<sequence length="141" mass="15704">MECLWTAEGPAVVNSDPSQVLTRSTQPLVKFKSHLYFEDKDNVSETEKTLKPAKGSKMIMYKNGQSAGVAFSDVFEGLYYPALSLFKNASVTANFGPKFKYPPKGLDYKAISEVAEQAHVDYALADIVYHVENENNIPDFL</sequence>
<dbReference type="Gene3D" id="2.60.120.920">
    <property type="match status" value="1"/>
</dbReference>
<accession>A0AAD8B3W5</accession>
<dbReference type="GO" id="GO:0032259">
    <property type="term" value="P:methylation"/>
    <property type="evidence" value="ECO:0007669"/>
    <property type="project" value="UniProtKB-KW"/>
</dbReference>
<evidence type="ECO:0000313" key="1">
    <source>
        <dbReference type="EMBL" id="KAK0046140.1"/>
    </source>
</evidence>
<dbReference type="GO" id="GO:0048188">
    <property type="term" value="C:Set1C/COMPASS complex"/>
    <property type="evidence" value="ECO:0007669"/>
    <property type="project" value="InterPro"/>
</dbReference>
<dbReference type="InterPro" id="IPR037353">
    <property type="entry name" value="ASH2"/>
</dbReference>
<dbReference type="PANTHER" id="PTHR10598:SF0">
    <property type="entry name" value="SET1_ASH2 HISTONE METHYLTRANSFERASE COMPLEX SUBUNIT ASH2"/>
    <property type="match status" value="1"/>
</dbReference>
<proteinExistence type="predicted"/>
<dbReference type="SUPFAM" id="SSF49899">
    <property type="entry name" value="Concanavalin A-like lectins/glucanases"/>
    <property type="match status" value="1"/>
</dbReference>
<organism evidence="1 2">
    <name type="scientific">Biomphalaria pfeifferi</name>
    <name type="common">Bloodfluke planorb</name>
    <name type="synonym">Freshwater snail</name>
    <dbReference type="NCBI Taxonomy" id="112525"/>
    <lineage>
        <taxon>Eukaryota</taxon>
        <taxon>Metazoa</taxon>
        <taxon>Spiralia</taxon>
        <taxon>Lophotrochozoa</taxon>
        <taxon>Mollusca</taxon>
        <taxon>Gastropoda</taxon>
        <taxon>Heterobranchia</taxon>
        <taxon>Euthyneura</taxon>
        <taxon>Panpulmonata</taxon>
        <taxon>Hygrophila</taxon>
        <taxon>Lymnaeoidea</taxon>
        <taxon>Planorbidae</taxon>
        <taxon>Biomphalaria</taxon>
    </lineage>
</organism>
<gene>
    <name evidence="1" type="ORF">Bpfe_024459</name>
</gene>
<comment type="caution">
    <text evidence="1">The sequence shown here is derived from an EMBL/GenBank/DDBJ whole genome shotgun (WGS) entry which is preliminary data.</text>
</comment>